<dbReference type="EMBL" id="NHSJ01000016">
    <property type="protein sequence ID" value="PPQ33616.1"/>
    <property type="molecule type" value="Genomic_DNA"/>
</dbReference>
<comment type="caution">
    <text evidence="1">The sequence shown here is derived from an EMBL/GenBank/DDBJ whole genome shotgun (WGS) entry which is preliminary data.</text>
</comment>
<accession>A0A2S6NG77</accession>
<sequence length="72" mass="8158">MGIEFNIANYRPPGPVAEAFIRSPHRAPFIMGHFPNDQVSVVRRRIWTLDAIFESRSLPESHQLTCAPPFPA</sequence>
<evidence type="ECO:0000313" key="1">
    <source>
        <dbReference type="EMBL" id="PPQ33616.1"/>
    </source>
</evidence>
<evidence type="ECO:0000313" key="2">
    <source>
        <dbReference type="Proteomes" id="UP000239089"/>
    </source>
</evidence>
<protein>
    <submittedName>
        <fullName evidence="1">Uncharacterized protein</fullName>
    </submittedName>
</protein>
<keyword evidence="2" id="KW-1185">Reference proteome</keyword>
<name>A0A2S6NG77_9HYPH</name>
<reference evidence="1 2" key="1">
    <citation type="journal article" date="2018" name="Arch. Microbiol.">
        <title>New insights into the metabolic potential of the phototrophic purple bacterium Rhodopila globiformis DSM 161(T) from its draft genome sequence and evidence for a vanadium-dependent nitrogenase.</title>
        <authorList>
            <person name="Imhoff J.F."/>
            <person name="Rahn T."/>
            <person name="Kunzel S."/>
            <person name="Neulinger S.C."/>
        </authorList>
    </citation>
    <scope>NUCLEOTIDE SEQUENCE [LARGE SCALE GENOMIC DNA]</scope>
    <source>
        <strain evidence="1 2">DSM 16996</strain>
    </source>
</reference>
<gene>
    <name evidence="1" type="ORF">CCR94_01155</name>
</gene>
<dbReference type="Proteomes" id="UP000239089">
    <property type="component" value="Unassembled WGS sequence"/>
</dbReference>
<organism evidence="1 2">
    <name type="scientific">Rhodoblastus sphagnicola</name>
    <dbReference type="NCBI Taxonomy" id="333368"/>
    <lineage>
        <taxon>Bacteria</taxon>
        <taxon>Pseudomonadati</taxon>
        <taxon>Pseudomonadota</taxon>
        <taxon>Alphaproteobacteria</taxon>
        <taxon>Hyphomicrobiales</taxon>
        <taxon>Rhodoblastaceae</taxon>
        <taxon>Rhodoblastus</taxon>
    </lineage>
</organism>
<dbReference type="AlphaFoldDB" id="A0A2S6NG77"/>
<proteinExistence type="predicted"/>